<evidence type="ECO:0000313" key="8">
    <source>
        <dbReference type="EMBL" id="GAA5805213.1"/>
    </source>
</evidence>
<feature type="transmembrane region" description="Helical" evidence="7">
    <location>
        <begin position="12"/>
        <end position="31"/>
    </location>
</feature>
<dbReference type="Pfam" id="PF00860">
    <property type="entry name" value="Xan_ur_permease"/>
    <property type="match status" value="1"/>
</dbReference>
<protein>
    <submittedName>
        <fullName evidence="8">Uncharacterized protein</fullName>
    </submittedName>
</protein>
<keyword evidence="6 7" id="KW-0472">Membrane</keyword>
<sequence length="314" mass="33681">MDYYRSPLILGYDSNTSLFFSGLSTIVFFIVTGGRVPAYLGCSGSATSIILSITGYDHNSSSGLNPNTSQVQGALLILSISYAIVAVIVIIFGYTWLEFFMPPVVTGSIITSIGIHLAFISYSEITKSPFDSYMSVVTAGSIMFISIYAPTKSLRRISLLLGAIIGYTVHAICGTKNIGPLINYSEIVSSTMMPLLIVLLAENLGHMKAIESITTNEKPMMKYIGRAYLGDAFGCMMASLGGTIPFTTYADNIVILCAAVIAMLLGFFAKFSAIVKSMPAGVLGGVTLILYSLITITGVKIWVDNRVDFNGNTF</sequence>
<keyword evidence="5 7" id="KW-1133">Transmembrane helix</keyword>
<evidence type="ECO:0000256" key="6">
    <source>
        <dbReference type="ARBA" id="ARBA00023136"/>
    </source>
</evidence>
<feature type="transmembrane region" description="Helical" evidence="7">
    <location>
        <begin position="38"/>
        <end position="56"/>
    </location>
</feature>
<name>A0ABP9YE23_9FUNG</name>
<accession>A0ABP9YE23</accession>
<feature type="transmembrane region" description="Helical" evidence="7">
    <location>
        <begin position="104"/>
        <end position="121"/>
    </location>
</feature>
<feature type="transmembrane region" description="Helical" evidence="7">
    <location>
        <begin position="133"/>
        <end position="150"/>
    </location>
</feature>
<comment type="subcellular location">
    <subcellularLocation>
        <location evidence="1">Membrane</location>
        <topology evidence="1">Multi-pass membrane protein</topology>
    </subcellularLocation>
</comment>
<evidence type="ECO:0000313" key="9">
    <source>
        <dbReference type="Proteomes" id="UP001476247"/>
    </source>
</evidence>
<keyword evidence="9" id="KW-1185">Reference proteome</keyword>
<keyword evidence="4 7" id="KW-0812">Transmembrane</keyword>
<dbReference type="Proteomes" id="UP001476247">
    <property type="component" value="Unassembled WGS sequence"/>
</dbReference>
<comment type="caution">
    <text evidence="8">The sequence shown here is derived from an EMBL/GenBank/DDBJ whole genome shotgun (WGS) entry which is preliminary data.</text>
</comment>
<evidence type="ECO:0000256" key="3">
    <source>
        <dbReference type="ARBA" id="ARBA00022448"/>
    </source>
</evidence>
<gene>
    <name evidence="8" type="ORF">HPULCUR_010727</name>
</gene>
<organism evidence="8 9">
    <name type="scientific">Helicostylum pulchrum</name>
    <dbReference type="NCBI Taxonomy" id="562976"/>
    <lineage>
        <taxon>Eukaryota</taxon>
        <taxon>Fungi</taxon>
        <taxon>Fungi incertae sedis</taxon>
        <taxon>Mucoromycota</taxon>
        <taxon>Mucoromycotina</taxon>
        <taxon>Mucoromycetes</taxon>
        <taxon>Mucorales</taxon>
        <taxon>Mucorineae</taxon>
        <taxon>Mucoraceae</taxon>
        <taxon>Helicostylum</taxon>
    </lineage>
</organism>
<keyword evidence="3" id="KW-0813">Transport</keyword>
<evidence type="ECO:0000256" key="7">
    <source>
        <dbReference type="SAM" id="Phobius"/>
    </source>
</evidence>
<dbReference type="PANTHER" id="PTHR42810:SF4">
    <property type="entry name" value="URIC ACID TRANSPORTER UACT"/>
    <property type="match status" value="1"/>
</dbReference>
<evidence type="ECO:0000256" key="5">
    <source>
        <dbReference type="ARBA" id="ARBA00022989"/>
    </source>
</evidence>
<feature type="transmembrane region" description="Helical" evidence="7">
    <location>
        <begin position="76"/>
        <end position="97"/>
    </location>
</feature>
<evidence type="ECO:0000256" key="1">
    <source>
        <dbReference type="ARBA" id="ARBA00004141"/>
    </source>
</evidence>
<feature type="transmembrane region" description="Helical" evidence="7">
    <location>
        <begin position="253"/>
        <end position="275"/>
    </location>
</feature>
<feature type="transmembrane region" description="Helical" evidence="7">
    <location>
        <begin position="157"/>
        <end position="178"/>
    </location>
</feature>
<feature type="transmembrane region" description="Helical" evidence="7">
    <location>
        <begin position="184"/>
        <end position="205"/>
    </location>
</feature>
<dbReference type="PANTHER" id="PTHR42810">
    <property type="entry name" value="PURINE PERMEASE C1399.01C-RELATED"/>
    <property type="match status" value="1"/>
</dbReference>
<comment type="similarity">
    <text evidence="2">Belongs to the nucleobase:cation symporter-2 (NCS2) (TC 2.A.40) family.</text>
</comment>
<feature type="transmembrane region" description="Helical" evidence="7">
    <location>
        <begin position="282"/>
        <end position="303"/>
    </location>
</feature>
<reference evidence="8 9" key="1">
    <citation type="submission" date="2024-04" db="EMBL/GenBank/DDBJ databases">
        <title>genome sequences of Mucor flavus KT1a and Helicostylum pulchrum KT1b strains isolation_sourced from the surface of a dry-aged beef.</title>
        <authorList>
            <person name="Toyotome T."/>
            <person name="Hosono M."/>
            <person name="Torimaru M."/>
            <person name="Fukuda K."/>
            <person name="Mikami N."/>
        </authorList>
    </citation>
    <scope>NUCLEOTIDE SEQUENCE [LARGE SCALE GENOMIC DNA]</scope>
    <source>
        <strain evidence="8 9">KT1b</strain>
    </source>
</reference>
<dbReference type="InterPro" id="IPR006043">
    <property type="entry name" value="NCS2"/>
</dbReference>
<dbReference type="EMBL" id="BAABUJ010000043">
    <property type="protein sequence ID" value="GAA5805213.1"/>
    <property type="molecule type" value="Genomic_DNA"/>
</dbReference>
<evidence type="ECO:0000256" key="2">
    <source>
        <dbReference type="ARBA" id="ARBA00008821"/>
    </source>
</evidence>
<evidence type="ECO:0000256" key="4">
    <source>
        <dbReference type="ARBA" id="ARBA00022692"/>
    </source>
</evidence>
<proteinExistence type="inferred from homology"/>
<feature type="transmembrane region" description="Helical" evidence="7">
    <location>
        <begin position="226"/>
        <end position="247"/>
    </location>
</feature>